<dbReference type="InterPro" id="IPR000195">
    <property type="entry name" value="Rab-GAP-TBC_dom"/>
</dbReference>
<dbReference type="HOGENOM" id="CLU_039465_0_1_1"/>
<dbReference type="FunFam" id="1.10.472.80:FF:000060">
    <property type="entry name" value="TBC domain protein, putative"/>
    <property type="match status" value="1"/>
</dbReference>
<dbReference type="Gene3D" id="1.10.472.80">
    <property type="entry name" value="Ypt/Rab-GAP domain of gyp1p, domain 3"/>
    <property type="match status" value="1"/>
</dbReference>
<dbReference type="GO" id="GO:0005789">
    <property type="term" value="C:endoplasmic reticulum membrane"/>
    <property type="evidence" value="ECO:0007669"/>
    <property type="project" value="TreeGrafter"/>
</dbReference>
<feature type="domain" description="Rab-GAP TBC" evidence="3">
    <location>
        <begin position="52"/>
        <end position="276"/>
    </location>
</feature>
<dbReference type="PANTHER" id="PTHR20913:SF7">
    <property type="entry name" value="RE60063P"/>
    <property type="match status" value="1"/>
</dbReference>
<dbReference type="Proteomes" id="UP000028545">
    <property type="component" value="Unassembled WGS sequence"/>
</dbReference>
<dbReference type="OrthoDB" id="206700at2759"/>
<dbReference type="AlphaFoldDB" id="A0A084G0W7"/>
<sequence length="437" mass="49289">MECPEPSAEHPEPTPSYETDCSHIRKRREVQDACLKQDIERLKFLAASEGGFLTDDLRRGAWPILLGLPADAMVTSSQPDASPVDDAELSWRHLPRHPDEDQVQLDVNRSFIYYPNGTALVALRLITDSRSTCVSGGTNSRVLIDLTEADLTRRKAELSDLIIEVLRRYPFLCYFQGYHDICQVFLLVLDPAVRAPLVARLSLLRIRDFMLPTLAPTVAQLRLIPDILDAADPSLRRHLAGTEPFYALSGTLTMYAHNIEAYGDISRLFDVLLAREAVFSIYLFAQIVLSRREELFDTPDDDPSMLHLILSKVPKKLDLETLIAQAISLFDKYPPKSLRSWRRVSSSSCLKTAGCVEVCAGQSLAEGRGYFEAQLRELRCTERWNELIKKARLYRRPAKAIGLAIVVGLAAMYLRKHPAPVNFLCMAFWRLTGRAMS</sequence>
<proteinExistence type="predicted"/>
<dbReference type="KEGG" id="sapo:SAPIO_CDS6999"/>
<dbReference type="InterPro" id="IPR035969">
    <property type="entry name" value="Rab-GAP_TBC_sf"/>
</dbReference>
<name>A0A084G0W7_PSEDA</name>
<evidence type="ECO:0000259" key="3">
    <source>
        <dbReference type="PROSITE" id="PS50086"/>
    </source>
</evidence>
<evidence type="ECO:0000313" key="4">
    <source>
        <dbReference type="EMBL" id="KEZ40979.1"/>
    </source>
</evidence>
<dbReference type="Gene3D" id="1.10.8.1310">
    <property type="match status" value="1"/>
</dbReference>
<dbReference type="OMA" id="VYMFAQI"/>
<evidence type="ECO:0000256" key="1">
    <source>
        <dbReference type="ARBA" id="ARBA00022468"/>
    </source>
</evidence>
<organism evidence="4 5">
    <name type="scientific">Pseudallescheria apiosperma</name>
    <name type="common">Scedosporium apiospermum</name>
    <dbReference type="NCBI Taxonomy" id="563466"/>
    <lineage>
        <taxon>Eukaryota</taxon>
        <taxon>Fungi</taxon>
        <taxon>Dikarya</taxon>
        <taxon>Ascomycota</taxon>
        <taxon>Pezizomycotina</taxon>
        <taxon>Sordariomycetes</taxon>
        <taxon>Hypocreomycetidae</taxon>
        <taxon>Microascales</taxon>
        <taxon>Microascaceae</taxon>
        <taxon>Scedosporium</taxon>
    </lineage>
</organism>
<keyword evidence="5" id="KW-1185">Reference proteome</keyword>
<feature type="region of interest" description="Disordered" evidence="2">
    <location>
        <begin position="1"/>
        <end position="20"/>
    </location>
</feature>
<comment type="caution">
    <text evidence="4">The sequence shown here is derived from an EMBL/GenBank/DDBJ whole genome shotgun (WGS) entry which is preliminary data.</text>
</comment>
<protein>
    <submittedName>
        <fullName evidence="4">GTPase-activating protein gyp10</fullName>
    </submittedName>
</protein>
<dbReference type="RefSeq" id="XP_016640778.1">
    <property type="nucleotide sequence ID" value="XM_016788951.1"/>
</dbReference>
<dbReference type="GO" id="GO:0005096">
    <property type="term" value="F:GTPase activator activity"/>
    <property type="evidence" value="ECO:0007669"/>
    <property type="project" value="UniProtKB-KW"/>
</dbReference>
<reference evidence="4 5" key="1">
    <citation type="journal article" date="2014" name="Genome Announc.">
        <title>Draft genome sequence of the pathogenic fungus Scedosporium apiospermum.</title>
        <authorList>
            <person name="Vandeputte P."/>
            <person name="Ghamrawi S."/>
            <person name="Rechenmann M."/>
            <person name="Iltis A."/>
            <person name="Giraud S."/>
            <person name="Fleury M."/>
            <person name="Thornton C."/>
            <person name="Delhaes L."/>
            <person name="Meyer W."/>
            <person name="Papon N."/>
            <person name="Bouchara J.P."/>
        </authorList>
    </citation>
    <scope>NUCLEOTIDE SEQUENCE [LARGE SCALE GENOMIC DNA]</scope>
    <source>
        <strain evidence="4 5">IHEM 14462</strain>
    </source>
</reference>
<evidence type="ECO:0000313" key="5">
    <source>
        <dbReference type="Proteomes" id="UP000028545"/>
    </source>
</evidence>
<dbReference type="SUPFAM" id="SSF47923">
    <property type="entry name" value="Ypt/Rab-GAP domain of gyp1p"/>
    <property type="match status" value="2"/>
</dbReference>
<dbReference type="InterPro" id="IPR045913">
    <property type="entry name" value="TBC20/Gyp8-like"/>
</dbReference>
<keyword evidence="1" id="KW-0343">GTPase activation</keyword>
<dbReference type="EMBL" id="JOWA01000110">
    <property type="protein sequence ID" value="KEZ40979.1"/>
    <property type="molecule type" value="Genomic_DNA"/>
</dbReference>
<dbReference type="PROSITE" id="PS50086">
    <property type="entry name" value="TBC_RABGAP"/>
    <property type="match status" value="1"/>
</dbReference>
<dbReference type="GO" id="GO:0006888">
    <property type="term" value="P:endoplasmic reticulum to Golgi vesicle-mediated transport"/>
    <property type="evidence" value="ECO:0007669"/>
    <property type="project" value="TreeGrafter"/>
</dbReference>
<accession>A0A084G0W7</accession>
<gene>
    <name evidence="4" type="ORF">SAPIO_CDS6999</name>
</gene>
<dbReference type="GeneID" id="27726071"/>
<dbReference type="Pfam" id="PF00566">
    <property type="entry name" value="RabGAP-TBC"/>
    <property type="match status" value="1"/>
</dbReference>
<dbReference type="PANTHER" id="PTHR20913">
    <property type="entry name" value="TBC1 DOMAIN FAMILY MEMBER 20/GTPASE"/>
    <property type="match status" value="1"/>
</dbReference>
<evidence type="ECO:0000256" key="2">
    <source>
        <dbReference type="SAM" id="MobiDB-lite"/>
    </source>
</evidence>
<dbReference type="VEuPathDB" id="FungiDB:SAPIO_CDS6999"/>